<evidence type="ECO:0000313" key="1">
    <source>
        <dbReference type="EMBL" id="SJN24720.1"/>
    </source>
</evidence>
<organism evidence="1 2">
    <name type="scientific">Marinilactibacillus psychrotolerans 42ea</name>
    <dbReference type="NCBI Taxonomy" id="1255609"/>
    <lineage>
        <taxon>Bacteria</taxon>
        <taxon>Bacillati</taxon>
        <taxon>Bacillota</taxon>
        <taxon>Bacilli</taxon>
        <taxon>Lactobacillales</taxon>
        <taxon>Carnobacteriaceae</taxon>
        <taxon>Marinilactibacillus</taxon>
    </lineage>
</organism>
<reference evidence="1 2" key="1">
    <citation type="submission" date="2017-02" db="EMBL/GenBank/DDBJ databases">
        <authorList>
            <person name="Peterson S.W."/>
        </authorList>
    </citation>
    <scope>NUCLEOTIDE SEQUENCE [LARGE SCALE GENOMIC DNA]</scope>
    <source>
        <strain evidence="1 2">42ea</strain>
    </source>
</reference>
<dbReference type="EMBL" id="FUKW01000051">
    <property type="protein sequence ID" value="SJN24720.1"/>
    <property type="molecule type" value="Genomic_DNA"/>
</dbReference>
<protein>
    <submittedName>
        <fullName evidence="1">Chromosome (Plasmid) partitioning protein ParA</fullName>
    </submittedName>
</protein>
<sequence>MLSKRNARVDEEILELATEEFGEEYILNNSYFSLKHVPTA</sequence>
<evidence type="ECO:0000313" key="2">
    <source>
        <dbReference type="Proteomes" id="UP000195611"/>
    </source>
</evidence>
<name>A0A1R4IY14_9LACT</name>
<accession>A0A1R4IY14</accession>
<gene>
    <name evidence="1" type="ORF">FM115_03100</name>
</gene>
<dbReference type="Proteomes" id="UP000195611">
    <property type="component" value="Unassembled WGS sequence"/>
</dbReference>
<proteinExistence type="predicted"/>
<dbReference type="AlphaFoldDB" id="A0A1R4IY14"/>